<evidence type="ECO:0000256" key="6">
    <source>
        <dbReference type="ARBA" id="ARBA00022813"/>
    </source>
</evidence>
<dbReference type="EC" id="2.3.1.1" evidence="8"/>
<dbReference type="Gene3D" id="3.10.20.340">
    <property type="entry name" value="ArgJ beta chain, C-terminal domain"/>
    <property type="match status" value="1"/>
</dbReference>
<feature type="chain" id="PRO_5023450192" description="Arginine biosynthesis bifunctional protein ArgJ alpha chain" evidence="8">
    <location>
        <begin position="1"/>
        <end position="181"/>
    </location>
</feature>
<evidence type="ECO:0000256" key="5">
    <source>
        <dbReference type="ARBA" id="ARBA00022679"/>
    </source>
</evidence>
<dbReference type="InterPro" id="IPR016117">
    <property type="entry name" value="ArgJ-like_dom_sf"/>
</dbReference>
<dbReference type="FunFam" id="3.60.70.12:FF:000001">
    <property type="entry name" value="Arginine biosynthesis bifunctional protein ArgJ, chloroplastic"/>
    <property type="match status" value="1"/>
</dbReference>
<evidence type="ECO:0000313" key="10">
    <source>
        <dbReference type="Proteomes" id="UP000198324"/>
    </source>
</evidence>
<name>A0A239AN19_9BACT</name>
<feature type="binding site" evidence="8">
    <location>
        <position position="394"/>
    </location>
    <ligand>
        <name>substrate</name>
    </ligand>
</feature>
<keyword evidence="5 8" id="KW-0808">Transferase</keyword>
<dbReference type="PANTHER" id="PTHR23100:SF0">
    <property type="entry name" value="ARGININE BIOSYNTHESIS BIFUNCTIONAL PROTEIN ARGJ, MITOCHONDRIAL"/>
    <property type="match status" value="1"/>
</dbReference>
<feature type="active site" description="Nucleophile" evidence="8">
    <location>
        <position position="182"/>
    </location>
</feature>
<dbReference type="SUPFAM" id="SSF56266">
    <property type="entry name" value="DmpA/ArgJ-like"/>
    <property type="match status" value="1"/>
</dbReference>
<dbReference type="PANTHER" id="PTHR23100">
    <property type="entry name" value="ARGININE BIOSYNTHESIS BIFUNCTIONAL PROTEIN ARGJ"/>
    <property type="match status" value="1"/>
</dbReference>
<dbReference type="Pfam" id="PF01960">
    <property type="entry name" value="ArgJ"/>
    <property type="match status" value="1"/>
</dbReference>
<comment type="subcellular location">
    <subcellularLocation>
        <location evidence="8">Cytoplasm</location>
    </subcellularLocation>
</comment>
<feature type="site" description="Cleavage; by autolysis" evidence="8">
    <location>
        <begin position="181"/>
        <end position="182"/>
    </location>
</feature>
<keyword evidence="6 8" id="KW-0068">Autocatalytic cleavage</keyword>
<feature type="binding site" evidence="8">
    <location>
        <position position="171"/>
    </location>
    <ligand>
        <name>substrate</name>
    </ligand>
</feature>
<dbReference type="Gene3D" id="3.60.70.12">
    <property type="entry name" value="L-amino peptidase D-ALA esterase/amidase"/>
    <property type="match status" value="1"/>
</dbReference>
<feature type="binding site" evidence="8">
    <location>
        <position position="266"/>
    </location>
    <ligand>
        <name>substrate</name>
    </ligand>
</feature>
<evidence type="ECO:0000256" key="4">
    <source>
        <dbReference type="ARBA" id="ARBA00022605"/>
    </source>
</evidence>
<dbReference type="OrthoDB" id="9804242at2"/>
<gene>
    <name evidence="8" type="primary">argJ</name>
    <name evidence="9" type="ORF">SAMN04488503_2071</name>
</gene>
<feature type="binding site" evidence="8">
    <location>
        <position position="182"/>
    </location>
    <ligand>
        <name>substrate</name>
    </ligand>
</feature>
<feature type="binding site" evidence="8">
    <location>
        <position position="145"/>
    </location>
    <ligand>
        <name>substrate</name>
    </ligand>
</feature>
<evidence type="ECO:0000256" key="8">
    <source>
        <dbReference type="HAMAP-Rule" id="MF_01106"/>
    </source>
</evidence>
<dbReference type="Proteomes" id="UP000198324">
    <property type="component" value="Unassembled WGS sequence"/>
</dbReference>
<keyword evidence="4 8" id="KW-0028">Amino-acid biosynthesis</keyword>
<evidence type="ECO:0000256" key="7">
    <source>
        <dbReference type="ARBA" id="ARBA00023315"/>
    </source>
</evidence>
<evidence type="ECO:0000256" key="1">
    <source>
        <dbReference type="ARBA" id="ARBA00006774"/>
    </source>
</evidence>
<dbReference type="GO" id="GO:0004042">
    <property type="term" value="F:L-glutamate N-acetyltransferase activity"/>
    <property type="evidence" value="ECO:0007669"/>
    <property type="project" value="UniProtKB-UniRule"/>
</dbReference>
<accession>A0A239AN19</accession>
<feature type="site" description="Involved in the stabilization of negative charge on the oxyanion by the formation of the oxyanion hole" evidence="8">
    <location>
        <position position="108"/>
    </location>
</feature>
<comment type="similarity">
    <text evidence="1 8">Belongs to the ArgJ family.</text>
</comment>
<comment type="pathway">
    <text evidence="8">Amino-acid biosynthesis; L-arginine biosynthesis; N(2)-acetyl-L-ornithine from L-glutamate: step 1/4.</text>
</comment>
<dbReference type="EMBL" id="FZOC01000004">
    <property type="protein sequence ID" value="SNR96388.1"/>
    <property type="molecule type" value="Genomic_DNA"/>
</dbReference>
<dbReference type="NCBIfam" id="NF003802">
    <property type="entry name" value="PRK05388.1"/>
    <property type="match status" value="1"/>
</dbReference>
<comment type="pathway">
    <text evidence="8">Amino-acid biosynthesis; L-arginine biosynthesis; L-ornithine and N-acetyl-L-glutamate from L-glutamate and N(2)-acetyl-L-ornithine (cyclic): step 1/1.</text>
</comment>
<reference evidence="9 10" key="1">
    <citation type="submission" date="2017-06" db="EMBL/GenBank/DDBJ databases">
        <authorList>
            <person name="Kim H.J."/>
            <person name="Triplett B.A."/>
        </authorList>
    </citation>
    <scope>NUCLEOTIDE SEQUENCE [LARGE SCALE GENOMIC DNA]</scope>
    <source>
        <strain evidence="9 10">DSM 13116</strain>
    </source>
</reference>
<dbReference type="GO" id="GO:0006526">
    <property type="term" value="P:L-arginine biosynthetic process"/>
    <property type="evidence" value="ECO:0007669"/>
    <property type="project" value="UniProtKB-UniRule"/>
</dbReference>
<protein>
    <recommendedName>
        <fullName evidence="8">Arginine biosynthesis bifunctional protein ArgJ</fullName>
    </recommendedName>
    <domain>
        <recommendedName>
            <fullName evidence="8">Glutamate N-acetyltransferase</fullName>
            <ecNumber evidence="8">2.3.1.35</ecNumber>
        </recommendedName>
        <alternativeName>
            <fullName evidence="8">Ornithine acetyltransferase</fullName>
            <shortName evidence="8">OATase</shortName>
        </alternativeName>
        <alternativeName>
            <fullName evidence="8">Ornithine transacetylase</fullName>
        </alternativeName>
    </domain>
    <domain>
        <recommendedName>
            <fullName evidence="8">Amino-acid acetyltransferase</fullName>
            <ecNumber evidence="8">2.3.1.1</ecNumber>
        </recommendedName>
        <alternativeName>
            <fullName evidence="8">N-acetylglutamate synthase</fullName>
            <shortName evidence="8">AGSase</shortName>
        </alternativeName>
    </domain>
    <component>
        <recommendedName>
            <fullName evidence="8">Arginine biosynthesis bifunctional protein ArgJ alpha chain</fullName>
        </recommendedName>
    </component>
    <component>
        <recommendedName>
            <fullName evidence="8">Arginine biosynthesis bifunctional protein ArgJ beta chain</fullName>
        </recommendedName>
    </component>
</protein>
<dbReference type="CDD" id="cd02152">
    <property type="entry name" value="OAT"/>
    <property type="match status" value="1"/>
</dbReference>
<feature type="binding site" evidence="8">
    <location>
        <position position="389"/>
    </location>
    <ligand>
        <name>substrate</name>
    </ligand>
</feature>
<dbReference type="NCBIfam" id="TIGR00120">
    <property type="entry name" value="ArgJ"/>
    <property type="match status" value="1"/>
</dbReference>
<proteinExistence type="inferred from homology"/>
<dbReference type="GO" id="GO:0005737">
    <property type="term" value="C:cytoplasm"/>
    <property type="evidence" value="ECO:0007669"/>
    <property type="project" value="UniProtKB-SubCell"/>
</dbReference>
<feature type="chain" id="PRO_5023450193" description="Arginine biosynthesis bifunctional protein ArgJ beta chain" evidence="8">
    <location>
        <begin position="182"/>
        <end position="394"/>
    </location>
</feature>
<evidence type="ECO:0000256" key="3">
    <source>
        <dbReference type="ARBA" id="ARBA00022571"/>
    </source>
</evidence>
<keyword evidence="10" id="KW-1185">Reference proteome</keyword>
<dbReference type="RefSeq" id="WP_089274301.1">
    <property type="nucleotide sequence ID" value="NZ_FZOC01000004.1"/>
</dbReference>
<keyword evidence="7 8" id="KW-0012">Acyltransferase</keyword>
<comment type="catalytic activity">
    <reaction evidence="8">
        <text>L-glutamate + acetyl-CoA = N-acetyl-L-glutamate + CoA + H(+)</text>
        <dbReference type="Rhea" id="RHEA:24292"/>
        <dbReference type="ChEBI" id="CHEBI:15378"/>
        <dbReference type="ChEBI" id="CHEBI:29985"/>
        <dbReference type="ChEBI" id="CHEBI:44337"/>
        <dbReference type="ChEBI" id="CHEBI:57287"/>
        <dbReference type="ChEBI" id="CHEBI:57288"/>
        <dbReference type="EC" id="2.3.1.1"/>
    </reaction>
</comment>
<dbReference type="GO" id="GO:0006592">
    <property type="term" value="P:ornithine biosynthetic process"/>
    <property type="evidence" value="ECO:0007669"/>
    <property type="project" value="TreeGrafter"/>
</dbReference>
<evidence type="ECO:0000256" key="2">
    <source>
        <dbReference type="ARBA" id="ARBA00011475"/>
    </source>
</evidence>
<organism evidence="9 10">
    <name type="scientific">Humidesulfovibrio mexicanus</name>
    <dbReference type="NCBI Taxonomy" id="147047"/>
    <lineage>
        <taxon>Bacteria</taxon>
        <taxon>Pseudomonadati</taxon>
        <taxon>Thermodesulfobacteriota</taxon>
        <taxon>Desulfovibrionia</taxon>
        <taxon>Desulfovibrionales</taxon>
        <taxon>Desulfovibrionaceae</taxon>
        <taxon>Humidesulfovibrio</taxon>
    </lineage>
</organism>
<dbReference type="EC" id="2.3.1.35" evidence="8"/>
<dbReference type="InterPro" id="IPR042195">
    <property type="entry name" value="ArgJ_beta_C"/>
</dbReference>
<sequence length="394" mass="40965">MSIEPKGFQFAVAAAGFKRPDRNDLGLVLSLGPASAAGVFTTNRFQAAPVLVCKELLGARPLARALVVNSGQANACTGEEGLANCRATLEMVAKAVGIGAGDVLPTSTGVIGAQLKMDKWAAAAPQLAASLGTATAMDVAKAMMTTDTFPKLVAKTLSLPAGEVRVLGMCKGAGMISPTMATMLGFILCDADVDPADWQAILRHAADRSFNALTVDGDTSTNDTVLGLANGASRVAVRDAKGLKALRECVTELCQELSYRIVQDAEGGTKVAHITVAGAKSAAQAEMAARAIGTSPLVKTALFGCDPNWGRIVAALGRSGADFDPDAVELRIGGILVFEKGQPAPVDLDALLAPIMRHQDVEISLDLKAGRGRFTLLASDLTKRYIEINADYRT</sequence>
<evidence type="ECO:0000313" key="9">
    <source>
        <dbReference type="EMBL" id="SNR96388.1"/>
    </source>
</evidence>
<dbReference type="UniPathway" id="UPA00068">
    <property type="reaction ID" value="UER00106"/>
</dbReference>
<dbReference type="GO" id="GO:0004358">
    <property type="term" value="F:L-glutamate N-acetyltransferase activity, acting on acetyl-L-ornithine as donor"/>
    <property type="evidence" value="ECO:0007669"/>
    <property type="project" value="UniProtKB-UniRule"/>
</dbReference>
<comment type="subunit">
    <text evidence="2 8">Heterotetramer of two alpha and two beta chains.</text>
</comment>
<feature type="site" description="Involved in the stabilization of negative charge on the oxyanion by the formation of the oxyanion hole" evidence="8">
    <location>
        <position position="109"/>
    </location>
</feature>
<keyword evidence="8" id="KW-0963">Cytoplasm</keyword>
<keyword evidence="3 8" id="KW-0055">Arginine biosynthesis</keyword>
<comment type="catalytic activity">
    <reaction evidence="8">
        <text>N(2)-acetyl-L-ornithine + L-glutamate = N-acetyl-L-glutamate + L-ornithine</text>
        <dbReference type="Rhea" id="RHEA:15349"/>
        <dbReference type="ChEBI" id="CHEBI:29985"/>
        <dbReference type="ChEBI" id="CHEBI:44337"/>
        <dbReference type="ChEBI" id="CHEBI:46911"/>
        <dbReference type="ChEBI" id="CHEBI:57805"/>
        <dbReference type="EC" id="2.3.1.35"/>
    </reaction>
</comment>
<keyword evidence="8" id="KW-0511">Multifunctional enzyme</keyword>
<comment type="function">
    <text evidence="8">Catalyzes two activities which are involved in the cyclic version of arginine biosynthesis: the synthesis of N-acetylglutamate from glutamate and acetyl-CoA as the acetyl donor, and of ornithine by transacetylation between N(2)-acetylornithine and glutamate.</text>
</comment>
<dbReference type="HAMAP" id="MF_01106">
    <property type="entry name" value="ArgJ"/>
    <property type="match status" value="1"/>
</dbReference>
<dbReference type="InterPro" id="IPR002813">
    <property type="entry name" value="Arg_biosynth_ArgJ"/>
</dbReference>
<dbReference type="AlphaFoldDB" id="A0A239AN19"/>